<dbReference type="SFLD" id="SFLDS00003">
    <property type="entry name" value="Haloacid_Dehalogenase"/>
    <property type="match status" value="1"/>
</dbReference>
<dbReference type="NCBIfam" id="TIGR01509">
    <property type="entry name" value="HAD-SF-IA-v3"/>
    <property type="match status" value="1"/>
</dbReference>
<dbReference type="RefSeq" id="WP_141166697.1">
    <property type="nucleotide sequence ID" value="NZ_VHLH01000014.1"/>
</dbReference>
<gene>
    <name evidence="1" type="ORF">FJU11_08920</name>
</gene>
<dbReference type="AlphaFoldDB" id="A0A506U5P9"/>
<evidence type="ECO:0000313" key="2">
    <source>
        <dbReference type="Proteomes" id="UP000320314"/>
    </source>
</evidence>
<dbReference type="EMBL" id="VHLH01000014">
    <property type="protein sequence ID" value="TPW28686.1"/>
    <property type="molecule type" value="Genomic_DNA"/>
</dbReference>
<dbReference type="InterPro" id="IPR023198">
    <property type="entry name" value="PGP-like_dom2"/>
</dbReference>
<dbReference type="OrthoDB" id="9807742at2"/>
<sequence>MPEPVRHVVFDIGKVLIHYDPDIPFSRIIPDDEARRFFFENVCTHEWNLEQDRGRAWADAEAEAIARHPDHTDEIRAFRKHWHEMVPHAYDGSVVELRALLAAGHDVTMLTNFASDTFREAQQRFAFLNESRGVTVSAEVGLIKPDRAIYDRHAEAFGLDPAATLFIDDSMPNVRGAREAGWQAVHFTDSGTLHRDLVENGLL</sequence>
<dbReference type="PANTHER" id="PTHR43611:SF3">
    <property type="entry name" value="FLAVIN MONONUCLEOTIDE HYDROLASE 1, CHLOROPLATIC"/>
    <property type="match status" value="1"/>
</dbReference>
<dbReference type="Gene3D" id="3.40.50.1000">
    <property type="entry name" value="HAD superfamily/HAD-like"/>
    <property type="match status" value="1"/>
</dbReference>
<dbReference type="Proteomes" id="UP000320314">
    <property type="component" value="Unassembled WGS sequence"/>
</dbReference>
<dbReference type="Gene3D" id="1.10.150.240">
    <property type="entry name" value="Putative phosphatase, domain 2"/>
    <property type="match status" value="1"/>
</dbReference>
<dbReference type="CDD" id="cd02603">
    <property type="entry name" value="HAD_sEH-N_like"/>
    <property type="match status" value="1"/>
</dbReference>
<dbReference type="InterPro" id="IPR036412">
    <property type="entry name" value="HAD-like_sf"/>
</dbReference>
<name>A0A506U5P9_9HYPH</name>
<dbReference type="InterPro" id="IPR023214">
    <property type="entry name" value="HAD_sf"/>
</dbReference>
<protein>
    <submittedName>
        <fullName evidence="1">HAD family phosphatase</fullName>
    </submittedName>
</protein>
<evidence type="ECO:0000313" key="1">
    <source>
        <dbReference type="EMBL" id="TPW28686.1"/>
    </source>
</evidence>
<comment type="caution">
    <text evidence="1">The sequence shown here is derived from an EMBL/GenBank/DDBJ whole genome shotgun (WGS) entry which is preliminary data.</text>
</comment>
<dbReference type="SFLD" id="SFLDG01129">
    <property type="entry name" value="C1.5:_HAD__Beta-PGM__Phosphata"/>
    <property type="match status" value="1"/>
</dbReference>
<accession>A0A506U5P9</accession>
<dbReference type="PANTHER" id="PTHR43611">
    <property type="entry name" value="ALPHA-D-GLUCOSE 1-PHOSPHATE PHOSPHATASE"/>
    <property type="match status" value="1"/>
</dbReference>
<dbReference type="SUPFAM" id="SSF56784">
    <property type="entry name" value="HAD-like"/>
    <property type="match status" value="1"/>
</dbReference>
<dbReference type="Pfam" id="PF00702">
    <property type="entry name" value="Hydrolase"/>
    <property type="match status" value="1"/>
</dbReference>
<reference evidence="1 2" key="1">
    <citation type="submission" date="2019-06" db="EMBL/GenBank/DDBJ databases">
        <authorList>
            <person name="Li M."/>
        </authorList>
    </citation>
    <scope>NUCLEOTIDE SEQUENCE [LARGE SCALE GENOMIC DNA]</scope>
    <source>
        <strain evidence="1 2">BGMRC6574</strain>
    </source>
</reference>
<dbReference type="InterPro" id="IPR006439">
    <property type="entry name" value="HAD-SF_hydro_IA"/>
</dbReference>
<keyword evidence="2" id="KW-1185">Reference proteome</keyword>
<proteinExistence type="predicted"/>
<organism evidence="1 2">
    <name type="scientific">Pararhizobium mangrovi</name>
    <dbReference type="NCBI Taxonomy" id="2590452"/>
    <lineage>
        <taxon>Bacteria</taxon>
        <taxon>Pseudomonadati</taxon>
        <taxon>Pseudomonadota</taxon>
        <taxon>Alphaproteobacteria</taxon>
        <taxon>Hyphomicrobiales</taxon>
        <taxon>Rhizobiaceae</taxon>
        <taxon>Rhizobium/Agrobacterium group</taxon>
        <taxon>Pararhizobium</taxon>
    </lineage>
</organism>